<feature type="transmembrane region" description="Helical" evidence="1">
    <location>
        <begin position="36"/>
        <end position="57"/>
    </location>
</feature>
<keyword evidence="1" id="KW-0812">Transmembrane</keyword>
<protein>
    <submittedName>
        <fullName evidence="2">Uncharacterized protein</fullName>
    </submittedName>
</protein>
<evidence type="ECO:0000313" key="2">
    <source>
        <dbReference type="EMBL" id="JAH15525.1"/>
    </source>
</evidence>
<keyword evidence="1" id="KW-1133">Transmembrane helix</keyword>
<keyword evidence="1" id="KW-0472">Membrane</keyword>
<reference evidence="2" key="1">
    <citation type="submission" date="2014-11" db="EMBL/GenBank/DDBJ databases">
        <authorList>
            <person name="Amaro Gonzalez C."/>
        </authorList>
    </citation>
    <scope>NUCLEOTIDE SEQUENCE</scope>
</reference>
<proteinExistence type="predicted"/>
<dbReference type="EMBL" id="GBXM01093052">
    <property type="protein sequence ID" value="JAH15525.1"/>
    <property type="molecule type" value="Transcribed_RNA"/>
</dbReference>
<accession>A0A0E9QGR2</accession>
<evidence type="ECO:0000256" key="1">
    <source>
        <dbReference type="SAM" id="Phobius"/>
    </source>
</evidence>
<dbReference type="AlphaFoldDB" id="A0A0E9QGR2"/>
<sequence>MNFNEAQSVYKVKVACVSVSTVLSFTVIVRNICEKYYYYYCCYYYYFNIIILLLLWLL</sequence>
<name>A0A0E9QGR2_ANGAN</name>
<reference evidence="2" key="2">
    <citation type="journal article" date="2015" name="Fish Shellfish Immunol.">
        <title>Early steps in the European eel (Anguilla anguilla)-Vibrio vulnificus interaction in the gills: Role of the RtxA13 toxin.</title>
        <authorList>
            <person name="Callol A."/>
            <person name="Pajuelo D."/>
            <person name="Ebbesson L."/>
            <person name="Teles M."/>
            <person name="MacKenzie S."/>
            <person name="Amaro C."/>
        </authorList>
    </citation>
    <scope>NUCLEOTIDE SEQUENCE</scope>
</reference>
<organism evidence="2">
    <name type="scientific">Anguilla anguilla</name>
    <name type="common">European freshwater eel</name>
    <name type="synonym">Muraena anguilla</name>
    <dbReference type="NCBI Taxonomy" id="7936"/>
    <lineage>
        <taxon>Eukaryota</taxon>
        <taxon>Metazoa</taxon>
        <taxon>Chordata</taxon>
        <taxon>Craniata</taxon>
        <taxon>Vertebrata</taxon>
        <taxon>Euteleostomi</taxon>
        <taxon>Actinopterygii</taxon>
        <taxon>Neopterygii</taxon>
        <taxon>Teleostei</taxon>
        <taxon>Anguilliformes</taxon>
        <taxon>Anguillidae</taxon>
        <taxon>Anguilla</taxon>
    </lineage>
</organism>